<dbReference type="Gene3D" id="3.40.50.150">
    <property type="entry name" value="Vaccinia Virus protein VP39"/>
    <property type="match status" value="1"/>
</dbReference>
<proteinExistence type="predicted"/>
<dbReference type="PANTHER" id="PTHR12843:SF5">
    <property type="entry name" value="EEF1A LYSINE METHYLTRANSFERASE 2"/>
    <property type="match status" value="1"/>
</dbReference>
<dbReference type="GO" id="GO:0005737">
    <property type="term" value="C:cytoplasm"/>
    <property type="evidence" value="ECO:0007669"/>
    <property type="project" value="TreeGrafter"/>
</dbReference>
<dbReference type="AlphaFoldDB" id="A0A8T0FIQ3"/>
<evidence type="ECO:0000313" key="3">
    <source>
        <dbReference type="Proteomes" id="UP000807504"/>
    </source>
</evidence>
<accession>A0A8T0FIQ3</accession>
<dbReference type="SUPFAM" id="SSF53335">
    <property type="entry name" value="S-adenosyl-L-methionine-dependent methyltransferases"/>
    <property type="match status" value="1"/>
</dbReference>
<gene>
    <name evidence="2" type="ORF">HNY73_007348</name>
</gene>
<protein>
    <submittedName>
        <fullName evidence="2">EEF1A lysine methyltransferase 2 like protein</fullName>
    </submittedName>
</protein>
<reference evidence="2" key="2">
    <citation type="submission" date="2020-06" db="EMBL/GenBank/DDBJ databases">
        <authorList>
            <person name="Sheffer M."/>
        </authorList>
    </citation>
    <scope>NUCLEOTIDE SEQUENCE</scope>
</reference>
<keyword evidence="3" id="KW-1185">Reference proteome</keyword>
<organism evidence="2 3">
    <name type="scientific">Argiope bruennichi</name>
    <name type="common">Wasp spider</name>
    <name type="synonym">Aranea bruennichi</name>
    <dbReference type="NCBI Taxonomy" id="94029"/>
    <lineage>
        <taxon>Eukaryota</taxon>
        <taxon>Metazoa</taxon>
        <taxon>Ecdysozoa</taxon>
        <taxon>Arthropoda</taxon>
        <taxon>Chelicerata</taxon>
        <taxon>Arachnida</taxon>
        <taxon>Araneae</taxon>
        <taxon>Araneomorphae</taxon>
        <taxon>Entelegynae</taxon>
        <taxon>Araneoidea</taxon>
        <taxon>Araneidae</taxon>
        <taxon>Argiope</taxon>
    </lineage>
</organism>
<name>A0A8T0FIQ3_ARGBR</name>
<dbReference type="InterPro" id="IPR025714">
    <property type="entry name" value="Methyltranfer_dom"/>
</dbReference>
<keyword evidence="2" id="KW-0489">Methyltransferase</keyword>
<dbReference type="CDD" id="cd02440">
    <property type="entry name" value="AdoMet_MTases"/>
    <property type="match status" value="1"/>
</dbReference>
<reference evidence="2" key="1">
    <citation type="journal article" date="2020" name="bioRxiv">
        <title>Chromosome-level reference genome of the European wasp spider Argiope bruennichi: a resource for studies on range expansion and evolutionary adaptation.</title>
        <authorList>
            <person name="Sheffer M.M."/>
            <person name="Hoppe A."/>
            <person name="Krehenwinkel H."/>
            <person name="Uhl G."/>
            <person name="Kuss A.W."/>
            <person name="Jensen L."/>
            <person name="Jensen C."/>
            <person name="Gillespie R.G."/>
            <person name="Hoff K.J."/>
            <person name="Prost S."/>
        </authorList>
    </citation>
    <scope>NUCLEOTIDE SEQUENCE</scope>
</reference>
<dbReference type="Pfam" id="PF13847">
    <property type="entry name" value="Methyltransf_31"/>
    <property type="match status" value="1"/>
</dbReference>
<dbReference type="InterPro" id="IPR029063">
    <property type="entry name" value="SAM-dependent_MTases_sf"/>
</dbReference>
<comment type="caution">
    <text evidence="2">The sequence shown here is derived from an EMBL/GenBank/DDBJ whole genome shotgun (WGS) entry which is preliminary data.</text>
</comment>
<dbReference type="PANTHER" id="PTHR12843">
    <property type="entry name" value="PROTEIN-LYSINE N-METHYLTRANSFERASE METTL10"/>
    <property type="match status" value="1"/>
</dbReference>
<dbReference type="GO" id="GO:0016279">
    <property type="term" value="F:protein-lysine N-methyltransferase activity"/>
    <property type="evidence" value="ECO:0007669"/>
    <property type="project" value="TreeGrafter"/>
</dbReference>
<feature type="domain" description="Methyltransferase" evidence="1">
    <location>
        <begin position="59"/>
        <end position="125"/>
    </location>
</feature>
<dbReference type="GO" id="GO:0032259">
    <property type="term" value="P:methylation"/>
    <property type="evidence" value="ECO:0007669"/>
    <property type="project" value="UniProtKB-KW"/>
</dbReference>
<evidence type="ECO:0000259" key="1">
    <source>
        <dbReference type="Pfam" id="PF13847"/>
    </source>
</evidence>
<sequence>MEELSPSSTCELGQKEYWDQFYSVELKNFEDHGDIGEIWFRKKNLERIVKWLEKNKVEKSAPILDIGCGNGMTLITLARSGFEDLTGVDYSEKAIQLAQKIAESENVKANLEVNFCLHDEIDIPTISFGGKTGRTVTALIMKKSP</sequence>
<keyword evidence="2" id="KW-0808">Transferase</keyword>
<dbReference type="EMBL" id="JABXBU010000012">
    <property type="protein sequence ID" value="KAF8789409.1"/>
    <property type="molecule type" value="Genomic_DNA"/>
</dbReference>
<evidence type="ECO:0000313" key="2">
    <source>
        <dbReference type="EMBL" id="KAF8789409.1"/>
    </source>
</evidence>
<dbReference type="Proteomes" id="UP000807504">
    <property type="component" value="Unassembled WGS sequence"/>
</dbReference>